<dbReference type="KEGG" id="dcr:108198791"/>
<dbReference type="InterPro" id="IPR002016">
    <property type="entry name" value="Haem_peroxidase"/>
</dbReference>
<feature type="binding site" description="axial binding residue" evidence="16">
    <location>
        <position position="208"/>
    </location>
    <ligand>
        <name>heme b</name>
        <dbReference type="ChEBI" id="CHEBI:60344"/>
    </ligand>
    <ligandPart>
        <name>Fe</name>
        <dbReference type="ChEBI" id="CHEBI:18248"/>
    </ligandPart>
</feature>
<dbReference type="Gene3D" id="1.10.520.10">
    <property type="match status" value="1"/>
</dbReference>
<accession>A0AAF0XP29</accession>
<evidence type="ECO:0000313" key="21">
    <source>
        <dbReference type="Proteomes" id="UP000077755"/>
    </source>
</evidence>
<feature type="disulfide bond" evidence="17">
    <location>
        <begin position="87"/>
        <end position="92"/>
    </location>
</feature>
<dbReference type="EC" id="1.11.1.7" evidence="4 18"/>
<keyword evidence="21" id="KW-1185">Reference proteome</keyword>
<dbReference type="GO" id="GO:0140825">
    <property type="term" value="F:lactoperoxidase activity"/>
    <property type="evidence" value="ECO:0007669"/>
    <property type="project" value="UniProtKB-EC"/>
</dbReference>
<feature type="binding site" evidence="16">
    <location>
        <position position="89"/>
    </location>
    <ligand>
        <name>Ca(2+)</name>
        <dbReference type="ChEBI" id="CHEBI:29108"/>
        <label>1</label>
    </ligand>
</feature>
<dbReference type="EMBL" id="CP093350">
    <property type="protein sequence ID" value="WOH11643.1"/>
    <property type="molecule type" value="Genomic_DNA"/>
</dbReference>
<dbReference type="PRINTS" id="PR00461">
    <property type="entry name" value="PLPEROXIDASE"/>
</dbReference>
<dbReference type="AlphaFoldDB" id="A0AAF0XP29"/>
<comment type="similarity">
    <text evidence="18">Belongs to the peroxidase family. Classical plant (class III) peroxidase subfamily.</text>
</comment>
<dbReference type="PANTHER" id="PTHR31517:SF59">
    <property type="entry name" value="PEROXIDASE"/>
    <property type="match status" value="1"/>
</dbReference>
<reference evidence="20" key="2">
    <citation type="submission" date="2022-03" db="EMBL/GenBank/DDBJ databases">
        <title>Draft title - Genomic analysis of global carrot germplasm unveils the trajectory of domestication and the origin of high carotenoid orange carrot.</title>
        <authorList>
            <person name="Iorizzo M."/>
            <person name="Ellison S."/>
            <person name="Senalik D."/>
            <person name="Macko-Podgorni A."/>
            <person name="Grzebelus D."/>
            <person name="Bostan H."/>
            <person name="Rolling W."/>
            <person name="Curaba J."/>
            <person name="Simon P."/>
        </authorList>
    </citation>
    <scope>NUCLEOTIDE SEQUENCE</scope>
    <source>
        <tissue evidence="20">Leaf</tissue>
    </source>
</reference>
<dbReference type="SUPFAM" id="SSF48113">
    <property type="entry name" value="Heme-dependent peroxidases"/>
    <property type="match status" value="1"/>
</dbReference>
<evidence type="ECO:0000256" key="6">
    <source>
        <dbReference type="ARBA" id="ARBA00022559"/>
    </source>
</evidence>
<keyword evidence="11 18" id="KW-0560">Oxidoreductase</keyword>
<keyword evidence="14 18" id="KW-0376">Hydrogen peroxide</keyword>
<dbReference type="FunFam" id="1.10.420.10:FF:000007">
    <property type="entry name" value="Peroxidase"/>
    <property type="match status" value="1"/>
</dbReference>
<feature type="binding site" evidence="16">
    <location>
        <position position="95"/>
    </location>
    <ligand>
        <name>Ca(2+)</name>
        <dbReference type="ChEBI" id="CHEBI:29108"/>
        <label>1</label>
    </ligand>
</feature>
<evidence type="ECO:0000256" key="16">
    <source>
        <dbReference type="PIRSR" id="PIRSR600823-3"/>
    </source>
</evidence>
<feature type="disulfide bond" evidence="17">
    <location>
        <begin position="138"/>
        <end position="341"/>
    </location>
</feature>
<evidence type="ECO:0000256" key="11">
    <source>
        <dbReference type="ARBA" id="ARBA00023002"/>
    </source>
</evidence>
<feature type="binding site" evidence="16">
    <location>
        <position position="93"/>
    </location>
    <ligand>
        <name>Ca(2+)</name>
        <dbReference type="ChEBI" id="CHEBI:29108"/>
        <label>1</label>
    </ligand>
</feature>
<feature type="signal peptide" evidence="18">
    <location>
        <begin position="1"/>
        <end position="31"/>
    </location>
</feature>
<dbReference type="GO" id="GO:0005576">
    <property type="term" value="C:extracellular region"/>
    <property type="evidence" value="ECO:0007669"/>
    <property type="project" value="UniProtKB-SubCell"/>
</dbReference>
<comment type="cofactor">
    <cofactor evidence="16 18">
        <name>Ca(2+)</name>
        <dbReference type="ChEBI" id="CHEBI:29108"/>
    </cofactor>
    <text evidence="16 18">Binds 2 calcium ions per subunit.</text>
</comment>
<feature type="binding site" evidence="16">
    <location>
        <position position="209"/>
    </location>
    <ligand>
        <name>Ca(2+)</name>
        <dbReference type="ChEBI" id="CHEBI:29108"/>
        <label>2</label>
    </ligand>
</feature>
<dbReference type="GO" id="GO:0020037">
    <property type="term" value="F:heme binding"/>
    <property type="evidence" value="ECO:0007669"/>
    <property type="project" value="UniProtKB-UniRule"/>
</dbReference>
<gene>
    <name evidence="20" type="ORF">DCAR_0831133</name>
</gene>
<dbReference type="InterPro" id="IPR000823">
    <property type="entry name" value="Peroxidase_pln"/>
</dbReference>
<dbReference type="PROSITE" id="PS50873">
    <property type="entry name" value="PEROXIDASE_4"/>
    <property type="match status" value="1"/>
</dbReference>
<evidence type="ECO:0000256" key="10">
    <source>
        <dbReference type="ARBA" id="ARBA00022837"/>
    </source>
</evidence>
<feature type="binding site" evidence="16">
    <location>
        <position position="265"/>
    </location>
    <ligand>
        <name>Ca(2+)</name>
        <dbReference type="ChEBI" id="CHEBI:29108"/>
        <label>2</label>
    </ligand>
</feature>
<dbReference type="InterPro" id="IPR019793">
    <property type="entry name" value="Peroxidases_heam-ligand_BS"/>
</dbReference>
<feature type="binding site" evidence="16">
    <location>
        <position position="104"/>
    </location>
    <ligand>
        <name>Ca(2+)</name>
        <dbReference type="ChEBI" id="CHEBI:29108"/>
        <label>1</label>
    </ligand>
</feature>
<comment type="catalytic activity">
    <reaction evidence="1 18">
        <text>2 a phenolic donor + H2O2 = 2 a phenolic radical donor + 2 H2O</text>
        <dbReference type="Rhea" id="RHEA:56136"/>
        <dbReference type="ChEBI" id="CHEBI:15377"/>
        <dbReference type="ChEBI" id="CHEBI:16240"/>
        <dbReference type="ChEBI" id="CHEBI:139520"/>
        <dbReference type="ChEBI" id="CHEBI:139521"/>
        <dbReference type="EC" id="1.11.1.7"/>
    </reaction>
</comment>
<evidence type="ECO:0000256" key="7">
    <source>
        <dbReference type="ARBA" id="ARBA00022617"/>
    </source>
</evidence>
<dbReference type="InterPro" id="IPR010255">
    <property type="entry name" value="Haem_peroxidase_sf"/>
</dbReference>
<keyword evidence="5 18" id="KW-0964">Secreted</keyword>
<evidence type="ECO:0000313" key="20">
    <source>
        <dbReference type="EMBL" id="WOH11643.1"/>
    </source>
</evidence>
<dbReference type="PRINTS" id="PR00458">
    <property type="entry name" value="PEROXIDASE"/>
</dbReference>
<evidence type="ECO:0000256" key="5">
    <source>
        <dbReference type="ARBA" id="ARBA00022525"/>
    </source>
</evidence>
<keyword evidence="6 18" id="KW-0575">Peroxidase</keyword>
<dbReference type="PROSITE" id="PS00435">
    <property type="entry name" value="PEROXIDASE_1"/>
    <property type="match status" value="1"/>
</dbReference>
<protein>
    <recommendedName>
        <fullName evidence="4 18">Peroxidase</fullName>
        <ecNumber evidence="4 18">1.11.1.7</ecNumber>
    </recommendedName>
</protein>
<dbReference type="PANTHER" id="PTHR31517">
    <property type="match status" value="1"/>
</dbReference>
<evidence type="ECO:0000256" key="4">
    <source>
        <dbReference type="ARBA" id="ARBA00012313"/>
    </source>
</evidence>
<evidence type="ECO:0000256" key="3">
    <source>
        <dbReference type="ARBA" id="ARBA00006873"/>
    </source>
</evidence>
<evidence type="ECO:0000256" key="18">
    <source>
        <dbReference type="RuleBase" id="RU362060"/>
    </source>
</evidence>
<evidence type="ECO:0000256" key="15">
    <source>
        <dbReference type="PIRSR" id="PIRSR600823-2"/>
    </source>
</evidence>
<reference evidence="20" key="1">
    <citation type="journal article" date="2016" name="Nat. Genet.">
        <title>A high-quality carrot genome assembly provides new insights into carotenoid accumulation and asterid genome evolution.</title>
        <authorList>
            <person name="Iorizzo M."/>
            <person name="Ellison S."/>
            <person name="Senalik D."/>
            <person name="Zeng P."/>
            <person name="Satapoomin P."/>
            <person name="Huang J."/>
            <person name="Bowman M."/>
            <person name="Iovene M."/>
            <person name="Sanseverino W."/>
            <person name="Cavagnaro P."/>
            <person name="Yildiz M."/>
            <person name="Macko-Podgorni A."/>
            <person name="Moranska E."/>
            <person name="Grzebelus E."/>
            <person name="Grzebelus D."/>
            <person name="Ashrafi H."/>
            <person name="Zheng Z."/>
            <person name="Cheng S."/>
            <person name="Spooner D."/>
            <person name="Van Deynze A."/>
            <person name="Simon P."/>
        </authorList>
    </citation>
    <scope>NUCLEOTIDE SEQUENCE</scope>
    <source>
        <tissue evidence="20">Leaf</tissue>
    </source>
</reference>
<feature type="disulfide bond" evidence="17">
    <location>
        <begin position="54"/>
        <end position="132"/>
    </location>
</feature>
<dbReference type="GO" id="GO:0006979">
    <property type="term" value="P:response to oxidative stress"/>
    <property type="evidence" value="ECO:0007669"/>
    <property type="project" value="UniProtKB-UniRule"/>
</dbReference>
<keyword evidence="13 17" id="KW-1015">Disulfide bond</keyword>
<dbReference type="GO" id="GO:0042744">
    <property type="term" value="P:hydrogen peroxide catabolic process"/>
    <property type="evidence" value="ECO:0007669"/>
    <property type="project" value="UniProtKB-KW"/>
</dbReference>
<feature type="chain" id="PRO_5041772911" description="Peroxidase" evidence="18">
    <location>
        <begin position="32"/>
        <end position="347"/>
    </location>
</feature>
<feature type="disulfide bond" evidence="17">
    <location>
        <begin position="215"/>
        <end position="247"/>
    </location>
</feature>
<name>A0AAF0XP29_DAUCS</name>
<keyword evidence="8 16" id="KW-0479">Metal-binding</keyword>
<comment type="similarity">
    <text evidence="3">Belongs to the peroxidase family. Ascorbate peroxidase subfamily.</text>
</comment>
<keyword evidence="12 16" id="KW-0408">Iron</keyword>
<dbReference type="Proteomes" id="UP000077755">
    <property type="component" value="Chromosome 8"/>
</dbReference>
<dbReference type="GO" id="GO:0046872">
    <property type="term" value="F:metal ion binding"/>
    <property type="evidence" value="ECO:0007669"/>
    <property type="project" value="UniProtKB-UniRule"/>
</dbReference>
<evidence type="ECO:0000256" key="2">
    <source>
        <dbReference type="ARBA" id="ARBA00002322"/>
    </source>
</evidence>
<evidence type="ECO:0000259" key="19">
    <source>
        <dbReference type="PROSITE" id="PS50873"/>
    </source>
</evidence>
<dbReference type="CDD" id="cd00693">
    <property type="entry name" value="secretory_peroxidase"/>
    <property type="match status" value="1"/>
</dbReference>
<feature type="domain" description="Plant heme peroxidase family profile" evidence="19">
    <location>
        <begin position="42"/>
        <end position="345"/>
    </location>
</feature>
<proteinExistence type="inferred from homology"/>
<keyword evidence="7 18" id="KW-0349">Heme</keyword>
<sequence>MRREGFLCISVLGVALMMMMSLDMVGVKVEAATGLLPPAKPPLIRQYYKKLNTCANVESFVQFQVKKYWDNNRALTPKLVKLLYTDCMVNGCDASILLDGPQSEKTAPQNSGVGPGVYLVIDVIKRVLEARCPGAVSCADIIHLATRDALKLSGAPSYPVLLGRRDGFESNAASVKLPSPSISWQSALAFFQSKGLDVQDMTTLLGGHTMGRTHCSYILDRLYNFNNTGKPDPTMNKSLLESLRQTCPLNNTKRPSQQVAFLNPDNGKDYNFTNSYYKRVLANKSVLGVDQQLLYGTDTKELTDEFATYFEEFRRSFALSMTRMGGIQVLTGNKGEIRKNCRVRNKS</sequence>
<organism evidence="20 21">
    <name type="scientific">Daucus carota subsp. sativus</name>
    <name type="common">Carrot</name>
    <dbReference type="NCBI Taxonomy" id="79200"/>
    <lineage>
        <taxon>Eukaryota</taxon>
        <taxon>Viridiplantae</taxon>
        <taxon>Streptophyta</taxon>
        <taxon>Embryophyta</taxon>
        <taxon>Tracheophyta</taxon>
        <taxon>Spermatophyta</taxon>
        <taxon>Magnoliopsida</taxon>
        <taxon>eudicotyledons</taxon>
        <taxon>Gunneridae</taxon>
        <taxon>Pentapetalae</taxon>
        <taxon>asterids</taxon>
        <taxon>campanulids</taxon>
        <taxon>Apiales</taxon>
        <taxon>Apiaceae</taxon>
        <taxon>Apioideae</taxon>
        <taxon>Scandiceae</taxon>
        <taxon>Daucinae</taxon>
        <taxon>Daucus</taxon>
        <taxon>Daucus sect. Daucus</taxon>
    </lineage>
</organism>
<comment type="subcellular location">
    <subcellularLocation>
        <location evidence="18">Secreted</location>
    </subcellularLocation>
</comment>
<feature type="binding site" evidence="16">
    <location>
        <position position="91"/>
    </location>
    <ligand>
        <name>Ca(2+)</name>
        <dbReference type="ChEBI" id="CHEBI:29108"/>
        <label>1</label>
    </ligand>
</feature>
<evidence type="ECO:0000256" key="1">
    <source>
        <dbReference type="ARBA" id="ARBA00000189"/>
    </source>
</evidence>
<dbReference type="Pfam" id="PF00141">
    <property type="entry name" value="peroxidase"/>
    <property type="match status" value="1"/>
</dbReference>
<evidence type="ECO:0000256" key="12">
    <source>
        <dbReference type="ARBA" id="ARBA00023004"/>
    </source>
</evidence>
<dbReference type="Gene3D" id="1.10.420.10">
    <property type="entry name" value="Peroxidase, domain 2"/>
    <property type="match status" value="1"/>
</dbReference>
<keyword evidence="9 18" id="KW-0732">Signal</keyword>
<dbReference type="InterPro" id="IPR033905">
    <property type="entry name" value="Secretory_peroxidase"/>
</dbReference>
<comment type="function">
    <text evidence="2">Removal of H(2)O(2), oxidation of toxic reductants, biosynthesis and degradation of lignin, suberization, auxin catabolism, response to environmental stresses such as wounding, pathogen attack and oxidative stress. These functions might be dependent on each isozyme/isoform in each plant tissue.</text>
</comment>
<keyword evidence="10 16" id="KW-0106">Calcium</keyword>
<feature type="binding site" evidence="16">
    <location>
        <position position="86"/>
    </location>
    <ligand>
        <name>Ca(2+)</name>
        <dbReference type="ChEBI" id="CHEBI:29108"/>
        <label>1</label>
    </ligand>
</feature>
<evidence type="ECO:0000256" key="14">
    <source>
        <dbReference type="ARBA" id="ARBA00023324"/>
    </source>
</evidence>
<comment type="cofactor">
    <cofactor evidence="16 18">
        <name>heme b</name>
        <dbReference type="ChEBI" id="CHEBI:60344"/>
    </cofactor>
    <text evidence="16 18">Binds 1 heme b (iron(II)-protoporphyrin IX) group per subunit.</text>
</comment>
<evidence type="ECO:0000256" key="17">
    <source>
        <dbReference type="PIRSR" id="PIRSR600823-5"/>
    </source>
</evidence>
<evidence type="ECO:0000256" key="8">
    <source>
        <dbReference type="ARBA" id="ARBA00022723"/>
    </source>
</evidence>
<feature type="binding site" evidence="15">
    <location>
        <position position="178"/>
    </location>
    <ligand>
        <name>substrate</name>
    </ligand>
</feature>
<evidence type="ECO:0000256" key="13">
    <source>
        <dbReference type="ARBA" id="ARBA00023157"/>
    </source>
</evidence>
<evidence type="ECO:0000256" key="9">
    <source>
        <dbReference type="ARBA" id="ARBA00022729"/>
    </source>
</evidence>